<protein>
    <submittedName>
        <fullName evidence="2">Uncharacterized protein</fullName>
    </submittedName>
</protein>
<evidence type="ECO:0000313" key="2">
    <source>
        <dbReference type="EMBL" id="MBA0576832.1"/>
    </source>
</evidence>
<keyword evidence="1" id="KW-0472">Membrane</keyword>
<reference evidence="2 3" key="1">
    <citation type="journal article" date="2019" name="Genome Biol. Evol.">
        <title>Insights into the evolution of the New World diploid cottons (Gossypium, subgenus Houzingenia) based on genome sequencing.</title>
        <authorList>
            <person name="Grover C.E."/>
            <person name="Arick M.A. 2nd"/>
            <person name="Thrash A."/>
            <person name="Conover J.L."/>
            <person name="Sanders W.S."/>
            <person name="Peterson D.G."/>
            <person name="Frelichowski J.E."/>
            <person name="Scheffler J.A."/>
            <person name="Scheffler B.E."/>
            <person name="Wendel J.F."/>
        </authorList>
    </citation>
    <scope>NUCLEOTIDE SEQUENCE [LARGE SCALE GENOMIC DNA]</scope>
    <source>
        <strain evidence="2">157</strain>
        <tissue evidence="2">Leaf</tissue>
    </source>
</reference>
<accession>A0A7J8NJ30</accession>
<keyword evidence="1" id="KW-0812">Transmembrane</keyword>
<name>A0A7J8NJ30_9ROSI</name>
<sequence length="53" mass="6106">MKTLVDSGLIWMFRDQFVDVFLSLLIMLIKCGFLSSMKLCRCSVLDVEEWGMG</sequence>
<comment type="caution">
    <text evidence="2">The sequence shown here is derived from an EMBL/GenBank/DDBJ whole genome shotgun (WGS) entry which is preliminary data.</text>
</comment>
<evidence type="ECO:0000313" key="3">
    <source>
        <dbReference type="Proteomes" id="UP000593572"/>
    </source>
</evidence>
<keyword evidence="3" id="KW-1185">Reference proteome</keyword>
<feature type="transmembrane region" description="Helical" evidence="1">
    <location>
        <begin position="20"/>
        <end position="40"/>
    </location>
</feature>
<proteinExistence type="predicted"/>
<dbReference type="AlphaFoldDB" id="A0A7J8NJ30"/>
<organism evidence="2 3">
    <name type="scientific">Gossypium lobatum</name>
    <dbReference type="NCBI Taxonomy" id="34289"/>
    <lineage>
        <taxon>Eukaryota</taxon>
        <taxon>Viridiplantae</taxon>
        <taxon>Streptophyta</taxon>
        <taxon>Embryophyta</taxon>
        <taxon>Tracheophyta</taxon>
        <taxon>Spermatophyta</taxon>
        <taxon>Magnoliopsida</taxon>
        <taxon>eudicotyledons</taxon>
        <taxon>Gunneridae</taxon>
        <taxon>Pentapetalae</taxon>
        <taxon>rosids</taxon>
        <taxon>malvids</taxon>
        <taxon>Malvales</taxon>
        <taxon>Malvaceae</taxon>
        <taxon>Malvoideae</taxon>
        <taxon>Gossypium</taxon>
    </lineage>
</organism>
<dbReference type="EMBL" id="JABEZX010351681">
    <property type="protein sequence ID" value="MBA0576832.1"/>
    <property type="molecule type" value="Genomic_DNA"/>
</dbReference>
<keyword evidence="1" id="KW-1133">Transmembrane helix</keyword>
<evidence type="ECO:0000256" key="1">
    <source>
        <dbReference type="SAM" id="Phobius"/>
    </source>
</evidence>
<gene>
    <name evidence="2" type="ORF">Golob_023913</name>
</gene>
<dbReference type="Proteomes" id="UP000593572">
    <property type="component" value="Unassembled WGS sequence"/>
</dbReference>